<dbReference type="InterPro" id="IPR006476">
    <property type="entry name" value="CHP01589_pln"/>
</dbReference>
<evidence type="ECO:0000313" key="2">
    <source>
        <dbReference type="EMBL" id="KAB2622213.1"/>
    </source>
</evidence>
<proteinExistence type="predicted"/>
<dbReference type="NCBIfam" id="TIGR01589">
    <property type="entry name" value="A_thal_3526"/>
    <property type="match status" value="1"/>
</dbReference>
<reference evidence="2 3" key="3">
    <citation type="submission" date="2019-11" db="EMBL/GenBank/DDBJ databases">
        <title>A de novo genome assembly of a pear dwarfing rootstock.</title>
        <authorList>
            <person name="Wang F."/>
            <person name="Wang J."/>
            <person name="Li S."/>
            <person name="Zhang Y."/>
            <person name="Fang M."/>
            <person name="Ma L."/>
            <person name="Zhao Y."/>
            <person name="Jiang S."/>
        </authorList>
    </citation>
    <scope>NUCLEOTIDE SEQUENCE [LARGE SCALE GENOMIC DNA]</scope>
    <source>
        <strain evidence="2">S2</strain>
        <tissue evidence="2">Leaf</tissue>
    </source>
</reference>
<dbReference type="EMBL" id="SMOL01000231">
    <property type="protein sequence ID" value="KAB2622213.1"/>
    <property type="molecule type" value="Genomic_DNA"/>
</dbReference>
<protein>
    <submittedName>
        <fullName evidence="2">Uncharacterized protein</fullName>
    </submittedName>
</protein>
<dbReference type="PANTHER" id="PTHR31871:SF61">
    <property type="entry name" value="OS06G0705300 PROTEIN"/>
    <property type="match status" value="1"/>
</dbReference>
<accession>A0A5N5H6J1</accession>
<keyword evidence="3" id="KW-1185">Reference proteome</keyword>
<evidence type="ECO:0000256" key="1">
    <source>
        <dbReference type="SAM" id="MobiDB-lite"/>
    </source>
</evidence>
<reference evidence="3" key="2">
    <citation type="submission" date="2019-10" db="EMBL/GenBank/DDBJ databases">
        <title>A de novo genome assembly of a pear dwarfing rootstock.</title>
        <authorList>
            <person name="Wang F."/>
            <person name="Wang J."/>
            <person name="Li S."/>
            <person name="Zhang Y."/>
            <person name="Fang M."/>
            <person name="Ma L."/>
            <person name="Zhao Y."/>
            <person name="Jiang S."/>
        </authorList>
    </citation>
    <scope>NUCLEOTIDE SEQUENCE [LARGE SCALE GENOMIC DNA]</scope>
</reference>
<dbReference type="AlphaFoldDB" id="A0A5N5H6J1"/>
<sequence length="105" mass="11970">MGDSSASYIHLVHRLIEECIIFNMSKEECMEALSKHANIKPIITSTVWKELEKENREFFEAYTKSREAGSSETVTKQRIQKMLFDLSQSGDNSTTTDDDGDESDD</sequence>
<dbReference type="Proteomes" id="UP000327157">
    <property type="component" value="Chromosome 4"/>
</dbReference>
<evidence type="ECO:0000313" key="3">
    <source>
        <dbReference type="Proteomes" id="UP000327157"/>
    </source>
</evidence>
<comment type="caution">
    <text evidence="2">The sequence shown here is derived from an EMBL/GenBank/DDBJ whole genome shotgun (WGS) entry which is preliminary data.</text>
</comment>
<gene>
    <name evidence="2" type="ORF">D8674_024395</name>
</gene>
<name>A0A5N5H6J1_9ROSA</name>
<dbReference type="PANTHER" id="PTHR31871">
    <property type="entry name" value="OS02G0137100 PROTEIN"/>
    <property type="match status" value="1"/>
</dbReference>
<feature type="region of interest" description="Disordered" evidence="1">
    <location>
        <begin position="83"/>
        <end position="105"/>
    </location>
</feature>
<organism evidence="2 3">
    <name type="scientific">Pyrus ussuriensis x Pyrus communis</name>
    <dbReference type="NCBI Taxonomy" id="2448454"/>
    <lineage>
        <taxon>Eukaryota</taxon>
        <taxon>Viridiplantae</taxon>
        <taxon>Streptophyta</taxon>
        <taxon>Embryophyta</taxon>
        <taxon>Tracheophyta</taxon>
        <taxon>Spermatophyta</taxon>
        <taxon>Magnoliopsida</taxon>
        <taxon>eudicotyledons</taxon>
        <taxon>Gunneridae</taxon>
        <taxon>Pentapetalae</taxon>
        <taxon>rosids</taxon>
        <taxon>fabids</taxon>
        <taxon>Rosales</taxon>
        <taxon>Rosaceae</taxon>
        <taxon>Amygdaloideae</taxon>
        <taxon>Maleae</taxon>
        <taxon>Pyrus</taxon>
    </lineage>
</organism>
<feature type="compositionally biased region" description="Acidic residues" evidence="1">
    <location>
        <begin position="96"/>
        <end position="105"/>
    </location>
</feature>
<reference evidence="2 3" key="1">
    <citation type="submission" date="2019-09" db="EMBL/GenBank/DDBJ databases">
        <authorList>
            <person name="Ou C."/>
        </authorList>
    </citation>
    <scope>NUCLEOTIDE SEQUENCE [LARGE SCALE GENOMIC DNA]</scope>
    <source>
        <strain evidence="2">S2</strain>
        <tissue evidence="2">Leaf</tissue>
    </source>
</reference>
<dbReference type="OrthoDB" id="509052at2759"/>
<dbReference type="Pfam" id="PF09713">
    <property type="entry name" value="A_thal_3526"/>
    <property type="match status" value="1"/>
</dbReference>